<sequence>MAAIQERSTTPGGARDGHGGFKFRCVLRGFARSRDNDFFDCNVNAHLRTTIFMSVQMQKPPPSCLHAGSVLLQAHVYQMSWELGILMELSMPWRL</sequence>
<evidence type="ECO:0000313" key="2">
    <source>
        <dbReference type="Proteomes" id="UP001056120"/>
    </source>
</evidence>
<dbReference type="EMBL" id="CM042039">
    <property type="protein sequence ID" value="KAI3724776.1"/>
    <property type="molecule type" value="Genomic_DNA"/>
</dbReference>
<accession>A0ACB9BRX2</accession>
<comment type="caution">
    <text evidence="1">The sequence shown here is derived from an EMBL/GenBank/DDBJ whole genome shotgun (WGS) entry which is preliminary data.</text>
</comment>
<keyword evidence="2" id="KW-1185">Reference proteome</keyword>
<organism evidence="1 2">
    <name type="scientific">Smallanthus sonchifolius</name>
    <dbReference type="NCBI Taxonomy" id="185202"/>
    <lineage>
        <taxon>Eukaryota</taxon>
        <taxon>Viridiplantae</taxon>
        <taxon>Streptophyta</taxon>
        <taxon>Embryophyta</taxon>
        <taxon>Tracheophyta</taxon>
        <taxon>Spermatophyta</taxon>
        <taxon>Magnoliopsida</taxon>
        <taxon>eudicotyledons</taxon>
        <taxon>Gunneridae</taxon>
        <taxon>Pentapetalae</taxon>
        <taxon>asterids</taxon>
        <taxon>campanulids</taxon>
        <taxon>Asterales</taxon>
        <taxon>Asteraceae</taxon>
        <taxon>Asteroideae</taxon>
        <taxon>Heliantheae alliance</taxon>
        <taxon>Millerieae</taxon>
        <taxon>Smallanthus</taxon>
    </lineage>
</organism>
<proteinExistence type="predicted"/>
<protein>
    <submittedName>
        <fullName evidence="1">Uncharacterized protein</fullName>
    </submittedName>
</protein>
<name>A0ACB9BRX2_9ASTR</name>
<reference evidence="2" key="1">
    <citation type="journal article" date="2022" name="Mol. Ecol. Resour.">
        <title>The genomes of chicory, endive, great burdock and yacon provide insights into Asteraceae palaeo-polyploidization history and plant inulin production.</title>
        <authorList>
            <person name="Fan W."/>
            <person name="Wang S."/>
            <person name="Wang H."/>
            <person name="Wang A."/>
            <person name="Jiang F."/>
            <person name="Liu H."/>
            <person name="Zhao H."/>
            <person name="Xu D."/>
            <person name="Zhang Y."/>
        </authorList>
    </citation>
    <scope>NUCLEOTIDE SEQUENCE [LARGE SCALE GENOMIC DNA]</scope>
    <source>
        <strain evidence="2">cv. Yunnan</strain>
    </source>
</reference>
<reference evidence="1 2" key="2">
    <citation type="journal article" date="2022" name="Mol. Ecol. Resour.">
        <title>The genomes of chicory, endive, great burdock and yacon provide insights into Asteraceae paleo-polyploidization history and plant inulin production.</title>
        <authorList>
            <person name="Fan W."/>
            <person name="Wang S."/>
            <person name="Wang H."/>
            <person name="Wang A."/>
            <person name="Jiang F."/>
            <person name="Liu H."/>
            <person name="Zhao H."/>
            <person name="Xu D."/>
            <person name="Zhang Y."/>
        </authorList>
    </citation>
    <scope>NUCLEOTIDE SEQUENCE [LARGE SCALE GENOMIC DNA]</scope>
    <source>
        <strain evidence="2">cv. Yunnan</strain>
        <tissue evidence="1">Leaves</tissue>
    </source>
</reference>
<evidence type="ECO:0000313" key="1">
    <source>
        <dbReference type="EMBL" id="KAI3724776.1"/>
    </source>
</evidence>
<dbReference type="Proteomes" id="UP001056120">
    <property type="component" value="Linkage Group LG22"/>
</dbReference>
<gene>
    <name evidence="1" type="ORF">L1987_64541</name>
</gene>